<dbReference type="InParanoid" id="M1D639"/>
<reference evidence="2" key="1">
    <citation type="journal article" date="2011" name="Nature">
        <title>Genome sequence and analysis of the tuber crop potato.</title>
        <authorList>
            <consortium name="The Potato Genome Sequencing Consortium"/>
        </authorList>
    </citation>
    <scope>NUCLEOTIDE SEQUENCE [LARGE SCALE GENOMIC DNA]</scope>
    <source>
        <strain evidence="2">cv. DM1-3 516 R44</strain>
    </source>
</reference>
<dbReference type="HOGENOM" id="CLU_2965448_0_0_1"/>
<proteinExistence type="predicted"/>
<reference evidence="1" key="2">
    <citation type="submission" date="2015-06" db="UniProtKB">
        <authorList>
            <consortium name="EnsemblPlants"/>
        </authorList>
    </citation>
    <scope>IDENTIFICATION</scope>
    <source>
        <strain evidence="1">DM1-3 516 R44</strain>
    </source>
</reference>
<dbReference type="EnsemblPlants" id="PGSC0003DMT400082676">
    <property type="protein sequence ID" value="PGSC0003DMT400082676"/>
    <property type="gene ID" value="PGSC0003DMG400032750"/>
</dbReference>
<sequence>MYYLSSSLASLHETIIILASKYFNESSSVLKLLYFMDLQLRCISLLNFKIGPSAVMYLI</sequence>
<dbReference type="PaxDb" id="4113-PGSC0003DMT400082676"/>
<accession>M1D639</accession>
<name>M1D639_SOLTU</name>
<protein>
    <submittedName>
        <fullName evidence="1">Uncharacterized protein</fullName>
    </submittedName>
</protein>
<organism evidence="1 2">
    <name type="scientific">Solanum tuberosum</name>
    <name type="common">Potato</name>
    <dbReference type="NCBI Taxonomy" id="4113"/>
    <lineage>
        <taxon>Eukaryota</taxon>
        <taxon>Viridiplantae</taxon>
        <taxon>Streptophyta</taxon>
        <taxon>Embryophyta</taxon>
        <taxon>Tracheophyta</taxon>
        <taxon>Spermatophyta</taxon>
        <taxon>Magnoliopsida</taxon>
        <taxon>eudicotyledons</taxon>
        <taxon>Gunneridae</taxon>
        <taxon>Pentapetalae</taxon>
        <taxon>asterids</taxon>
        <taxon>lamiids</taxon>
        <taxon>Solanales</taxon>
        <taxon>Solanaceae</taxon>
        <taxon>Solanoideae</taxon>
        <taxon>Solaneae</taxon>
        <taxon>Solanum</taxon>
    </lineage>
</organism>
<evidence type="ECO:0000313" key="2">
    <source>
        <dbReference type="Proteomes" id="UP000011115"/>
    </source>
</evidence>
<keyword evidence="2" id="KW-1185">Reference proteome</keyword>
<evidence type="ECO:0000313" key="1">
    <source>
        <dbReference type="EnsemblPlants" id="PGSC0003DMT400082676"/>
    </source>
</evidence>
<dbReference type="Proteomes" id="UP000011115">
    <property type="component" value="Unassembled WGS sequence"/>
</dbReference>
<dbReference type="Gramene" id="PGSC0003DMT400082676">
    <property type="protein sequence ID" value="PGSC0003DMT400082676"/>
    <property type="gene ID" value="PGSC0003DMG400032750"/>
</dbReference>
<dbReference type="AlphaFoldDB" id="M1D639"/>